<keyword evidence="3" id="KW-1185">Reference proteome</keyword>
<accession>A0AA51MKB9</accession>
<dbReference type="EMBL" id="CP133217">
    <property type="protein sequence ID" value="WML85788.1"/>
    <property type="molecule type" value="Genomic_DNA"/>
</dbReference>
<dbReference type="AlphaFoldDB" id="A0AA51MKB9"/>
<name>A0AA51MKB9_9GAMM</name>
<dbReference type="EMBL" id="JAVFKN010000057">
    <property type="protein sequence ID" value="MDQ5771004.1"/>
    <property type="molecule type" value="Genomic_DNA"/>
</dbReference>
<dbReference type="RefSeq" id="WP_308136650.1">
    <property type="nucleotide sequence ID" value="NZ_CP133197.1"/>
</dbReference>
<dbReference type="Proteomes" id="UP001223336">
    <property type="component" value="Unassembled WGS sequence"/>
</dbReference>
<protein>
    <submittedName>
        <fullName evidence="2">Uncharacterized protein</fullName>
    </submittedName>
</protein>
<sequence length="185" mass="21650">MSILMLACMVFPMLEYSESRITFEHNLLESLGVELVIWQEEHPYFVFAFSDEEYEQIIRKPVNVNDVNKFAETRPQGYEIILGLTVWQNYIKERKEESEKYRKYLLGEIFGDDQQLSPELLPEPVPPPQKKSAYQLEKEKHRRAIYQEVTNEMGVSTKKGILVEEAAKRAECSEKMIREALKAGK</sequence>
<proteinExistence type="predicted"/>
<organism evidence="2">
    <name type="scientific">Thiothrix subterranea</name>
    <dbReference type="NCBI Taxonomy" id="2735563"/>
    <lineage>
        <taxon>Bacteria</taxon>
        <taxon>Pseudomonadati</taxon>
        <taxon>Pseudomonadota</taxon>
        <taxon>Gammaproteobacteria</taxon>
        <taxon>Thiotrichales</taxon>
        <taxon>Thiotrichaceae</taxon>
        <taxon>Thiothrix</taxon>
    </lineage>
</organism>
<evidence type="ECO:0000313" key="3">
    <source>
        <dbReference type="Proteomes" id="UP001223336"/>
    </source>
</evidence>
<evidence type="ECO:0000313" key="2">
    <source>
        <dbReference type="EMBL" id="WML85788.1"/>
    </source>
</evidence>
<gene>
    <name evidence="1" type="ORF">RCC75_20945</name>
    <name evidence="2" type="ORF">RCG00_15965</name>
</gene>
<reference evidence="2 3" key="1">
    <citation type="submission" date="2023-08" db="EMBL/GenBank/DDBJ databases">
        <title>New molecular markers tilS and rpoB for phylogenetic and monitoring studies of the genus Thiothrix biodiversity.</title>
        <authorList>
            <person name="Ravin N.V."/>
            <person name="Smolyakov D."/>
            <person name="Markov N.D."/>
            <person name="Beletsky A.V."/>
            <person name="Mardanov A.V."/>
            <person name="Rudenko T.S."/>
            <person name="Grabovich M.Y."/>
        </authorList>
    </citation>
    <scope>NUCLEOTIDE SEQUENCE</scope>
    <source>
        <strain evidence="2">DNT52</strain>
        <strain evidence="1 3">H33</strain>
    </source>
</reference>
<dbReference type="Proteomes" id="UP001229862">
    <property type="component" value="Chromosome"/>
</dbReference>
<evidence type="ECO:0000313" key="1">
    <source>
        <dbReference type="EMBL" id="MDQ5771004.1"/>
    </source>
</evidence>